<feature type="transmembrane region" description="Helical" evidence="8">
    <location>
        <begin position="202"/>
        <end position="225"/>
    </location>
</feature>
<name>A0ABT3X303_9BACL</name>
<dbReference type="RefSeq" id="WP_267151589.1">
    <property type="nucleotide sequence ID" value="NZ_JAPMLT010000004.1"/>
</dbReference>
<evidence type="ECO:0000256" key="2">
    <source>
        <dbReference type="ARBA" id="ARBA00004141"/>
    </source>
</evidence>
<feature type="transmembrane region" description="Helical" evidence="8">
    <location>
        <begin position="12"/>
        <end position="32"/>
    </location>
</feature>
<feature type="transmembrane region" description="Helical" evidence="8">
    <location>
        <begin position="137"/>
        <end position="156"/>
    </location>
</feature>
<comment type="subcellular location">
    <subcellularLocation>
        <location evidence="2">Membrane</location>
        <topology evidence="2">Multi-pass membrane protein</topology>
    </subcellularLocation>
</comment>
<accession>A0ABT3X303</accession>
<feature type="transmembrane region" description="Helical" evidence="8">
    <location>
        <begin position="268"/>
        <end position="290"/>
    </location>
</feature>
<proteinExistence type="inferred from homology"/>
<dbReference type="PANTHER" id="PTHR11048:SF28">
    <property type="entry name" value="4-HYDROXYBENZOATE POLYPRENYLTRANSFERASE, MITOCHONDRIAL"/>
    <property type="match status" value="1"/>
</dbReference>
<evidence type="ECO:0000256" key="5">
    <source>
        <dbReference type="ARBA" id="ARBA00022692"/>
    </source>
</evidence>
<dbReference type="Gene3D" id="1.10.357.140">
    <property type="entry name" value="UbiA prenyltransferase"/>
    <property type="match status" value="1"/>
</dbReference>
<dbReference type="Gene3D" id="1.20.120.1780">
    <property type="entry name" value="UbiA prenyltransferase"/>
    <property type="match status" value="1"/>
</dbReference>
<evidence type="ECO:0000256" key="6">
    <source>
        <dbReference type="ARBA" id="ARBA00022989"/>
    </source>
</evidence>
<dbReference type="NCBIfam" id="TIGR01475">
    <property type="entry name" value="ubiA_other"/>
    <property type="match status" value="1"/>
</dbReference>
<gene>
    <name evidence="9" type="primary">ubiA</name>
    <name evidence="9" type="ORF">OS242_10240</name>
</gene>
<protein>
    <submittedName>
        <fullName evidence="9">4-hydroxybenzoate polyprenyltransferase</fullName>
    </submittedName>
</protein>
<comment type="caution">
    <text evidence="9">The sequence shown here is derived from an EMBL/GenBank/DDBJ whole genome shotgun (WGS) entry which is preliminary data.</text>
</comment>
<dbReference type="PANTHER" id="PTHR11048">
    <property type="entry name" value="PRENYLTRANSFERASES"/>
    <property type="match status" value="1"/>
</dbReference>
<keyword evidence="10" id="KW-1185">Reference proteome</keyword>
<keyword evidence="7 8" id="KW-0472">Membrane</keyword>
<evidence type="ECO:0000256" key="7">
    <source>
        <dbReference type="ARBA" id="ARBA00023136"/>
    </source>
</evidence>
<dbReference type="InterPro" id="IPR000537">
    <property type="entry name" value="UbiA_prenyltransferase"/>
</dbReference>
<sequence length="291" mass="32233">MSKIRLFLEMIKFEHTIFALPYAYIGMVMASYYTTGGWPDWMTFVWVTLAMVGARSAAMGLNRVIDAAIDARNPRTANREIPSGKIKSLEAWLFILASLALLAVSAWMLNPLCFKLLPLAVFVLVLYPYCKRFTWACHLVLGLADAFAPLGGWIAVTGSFDIPALLLAGAVAVWIAAFDIIYACQDVEFDRANGLHSIPSRFGIAGGLRLSRLMHILTIVLFALVPLFVDLGILYWIGVAAVAGLLWYEHRIISPHDMSRIDVAFFTVNSYVASVAFVFTFADIGLQIWLS</sequence>
<evidence type="ECO:0000256" key="8">
    <source>
        <dbReference type="SAM" id="Phobius"/>
    </source>
</evidence>
<comment type="similarity">
    <text evidence="3">Belongs to the UbiA prenyltransferase family.</text>
</comment>
<dbReference type="Proteomes" id="UP001208017">
    <property type="component" value="Unassembled WGS sequence"/>
</dbReference>
<evidence type="ECO:0000313" key="9">
    <source>
        <dbReference type="EMBL" id="MCX7570342.1"/>
    </source>
</evidence>
<evidence type="ECO:0000256" key="3">
    <source>
        <dbReference type="ARBA" id="ARBA00005985"/>
    </source>
</evidence>
<keyword evidence="5 8" id="KW-0812">Transmembrane</keyword>
<dbReference type="CDD" id="cd13959">
    <property type="entry name" value="PT_UbiA_COQ2"/>
    <property type="match status" value="1"/>
</dbReference>
<organism evidence="9 10">
    <name type="scientific">Tumebacillus lacus</name>
    <dbReference type="NCBI Taxonomy" id="2995335"/>
    <lineage>
        <taxon>Bacteria</taxon>
        <taxon>Bacillati</taxon>
        <taxon>Bacillota</taxon>
        <taxon>Bacilli</taxon>
        <taxon>Bacillales</taxon>
        <taxon>Alicyclobacillaceae</taxon>
        <taxon>Tumebacillus</taxon>
    </lineage>
</organism>
<feature type="transmembrane region" description="Helical" evidence="8">
    <location>
        <begin position="89"/>
        <end position="108"/>
    </location>
</feature>
<evidence type="ECO:0000256" key="1">
    <source>
        <dbReference type="ARBA" id="ARBA00001946"/>
    </source>
</evidence>
<dbReference type="Pfam" id="PF01040">
    <property type="entry name" value="UbiA"/>
    <property type="match status" value="1"/>
</dbReference>
<comment type="cofactor">
    <cofactor evidence="1">
        <name>Mg(2+)</name>
        <dbReference type="ChEBI" id="CHEBI:18420"/>
    </cofactor>
</comment>
<dbReference type="InterPro" id="IPR006371">
    <property type="entry name" value="Polyprenyltransferase_UbiA-li"/>
</dbReference>
<dbReference type="InterPro" id="IPR044878">
    <property type="entry name" value="UbiA_sf"/>
</dbReference>
<feature type="transmembrane region" description="Helical" evidence="8">
    <location>
        <begin position="162"/>
        <end position="182"/>
    </location>
</feature>
<evidence type="ECO:0000256" key="4">
    <source>
        <dbReference type="ARBA" id="ARBA00022679"/>
    </source>
</evidence>
<keyword evidence="6 8" id="KW-1133">Transmembrane helix</keyword>
<dbReference type="InterPro" id="IPR039653">
    <property type="entry name" value="Prenyltransferase"/>
</dbReference>
<evidence type="ECO:0000313" key="10">
    <source>
        <dbReference type="Proteomes" id="UP001208017"/>
    </source>
</evidence>
<keyword evidence="4" id="KW-0808">Transferase</keyword>
<reference evidence="9 10" key="1">
    <citation type="submission" date="2022-11" db="EMBL/GenBank/DDBJ databases">
        <title>Study of microbial diversity in lake waters.</title>
        <authorList>
            <person name="Zhang J."/>
        </authorList>
    </citation>
    <scope>NUCLEOTIDE SEQUENCE [LARGE SCALE GENOMIC DNA]</scope>
    <source>
        <strain evidence="9 10">DT12</strain>
    </source>
</reference>
<dbReference type="EMBL" id="JAPMLT010000004">
    <property type="protein sequence ID" value="MCX7570342.1"/>
    <property type="molecule type" value="Genomic_DNA"/>
</dbReference>
<feature type="transmembrane region" description="Helical" evidence="8">
    <location>
        <begin position="231"/>
        <end position="248"/>
    </location>
</feature>